<evidence type="ECO:0000313" key="3">
    <source>
        <dbReference type="Proteomes" id="UP000569914"/>
    </source>
</evidence>
<feature type="compositionally biased region" description="Low complexity" evidence="1">
    <location>
        <begin position="60"/>
        <end position="72"/>
    </location>
</feature>
<keyword evidence="3" id="KW-1185">Reference proteome</keyword>
<sequence>MTSMAGPTQWLPVAADPRPSPGTRKRPHRWRPLAAALLACLLLLTFGCRDGTDPPPSTPSPSSSSTGTTASPTPAPTPVSARDQAIADSKQAYIEFWRAQDRVSQSGGATRIPAYMEKFLDPNGPARESYLDEIRSLRSGGFKSTGSAILRNFRMLSMSELDVRSPEVRWHLCVDQTDVKVTRRGAPYQHPQFLDEQPQLRLDKTSGRWLVYLVSSRVIPKNTGCA</sequence>
<name>A0A7Y9ID87_9ACTN</name>
<dbReference type="AlphaFoldDB" id="A0A7Y9ID87"/>
<organism evidence="2 3">
    <name type="scientific">Microlunatus parietis</name>
    <dbReference type="NCBI Taxonomy" id="682979"/>
    <lineage>
        <taxon>Bacteria</taxon>
        <taxon>Bacillati</taxon>
        <taxon>Actinomycetota</taxon>
        <taxon>Actinomycetes</taxon>
        <taxon>Propionibacteriales</taxon>
        <taxon>Propionibacteriaceae</taxon>
        <taxon>Microlunatus</taxon>
    </lineage>
</organism>
<feature type="region of interest" description="Disordered" evidence="1">
    <location>
        <begin position="51"/>
        <end position="82"/>
    </location>
</feature>
<evidence type="ECO:0000256" key="1">
    <source>
        <dbReference type="SAM" id="MobiDB-lite"/>
    </source>
</evidence>
<evidence type="ECO:0000313" key="2">
    <source>
        <dbReference type="EMBL" id="NYE74675.1"/>
    </source>
</evidence>
<accession>A0A7Y9ID87</accession>
<feature type="region of interest" description="Disordered" evidence="1">
    <location>
        <begin position="1"/>
        <end position="28"/>
    </location>
</feature>
<proteinExistence type="predicted"/>
<gene>
    <name evidence="2" type="ORF">BKA15_006004</name>
</gene>
<protein>
    <submittedName>
        <fullName evidence="2">Uncharacterized protein</fullName>
    </submittedName>
</protein>
<dbReference type="Proteomes" id="UP000569914">
    <property type="component" value="Unassembled WGS sequence"/>
</dbReference>
<dbReference type="EMBL" id="JACCBU010000001">
    <property type="protein sequence ID" value="NYE74675.1"/>
    <property type="molecule type" value="Genomic_DNA"/>
</dbReference>
<comment type="caution">
    <text evidence="2">The sequence shown here is derived from an EMBL/GenBank/DDBJ whole genome shotgun (WGS) entry which is preliminary data.</text>
</comment>
<reference evidence="2 3" key="1">
    <citation type="submission" date="2020-07" db="EMBL/GenBank/DDBJ databases">
        <title>Sequencing the genomes of 1000 actinobacteria strains.</title>
        <authorList>
            <person name="Klenk H.-P."/>
        </authorList>
    </citation>
    <scope>NUCLEOTIDE SEQUENCE [LARGE SCALE GENOMIC DNA]</scope>
    <source>
        <strain evidence="2 3">DSM 22083</strain>
    </source>
</reference>